<comment type="caution">
    <text evidence="5">The sequence shown here is derived from an EMBL/GenBank/DDBJ whole genome shotgun (WGS) entry which is preliminary data.</text>
</comment>
<evidence type="ECO:0000259" key="3">
    <source>
        <dbReference type="Pfam" id="PF00534"/>
    </source>
</evidence>
<proteinExistence type="predicted"/>
<sequence length="388" mass="43644">MGRKTICMVTTFHRPNDSRIYHKEARSLQARYDVVIIAPDETKPRSKDITTDYDDAGIKVVKIPKPKGLLRSLTVFRRQVLRAAAKENCDVYHCHELDSLLISVMIKTVRKKKVIYDVHEHWPSALAHMAGSLKHLSFLQRKSASRIIQTLVARIERTLAKRTDGIIVVSESVGERFRDIDVATTVIPNVPLRKFNHKPGLERLPHNLVYMGGNLGYVHGIDLCGDLLSALRARYPDVSLTLVGRLDDRASELPFLKDQAEKVAVTGMLPLDRMYQTIAQGQVGLLLFRNTHHNMYIGLPSKLFDYMGCGIPVVASAFPEIQRVIKAAGCGICVDPDDSDAITSAVRYLLDNPVEAEKMGQNGREFIDKRYNWDAVGRDLKDLYNQVA</sequence>
<dbReference type="InterPro" id="IPR001296">
    <property type="entry name" value="Glyco_trans_1"/>
</dbReference>
<dbReference type="GO" id="GO:0016757">
    <property type="term" value="F:glycosyltransferase activity"/>
    <property type="evidence" value="ECO:0007669"/>
    <property type="project" value="UniProtKB-KW"/>
</dbReference>
<feature type="domain" description="Glycosyl transferase family 1" evidence="3">
    <location>
        <begin position="196"/>
        <end position="365"/>
    </location>
</feature>
<keyword evidence="2" id="KW-0808">Transferase</keyword>
<name>A0A9E4ZJ81_9EURY</name>
<evidence type="ECO:0000313" key="5">
    <source>
        <dbReference type="EMBL" id="MCT8338198.1"/>
    </source>
</evidence>
<dbReference type="PANTHER" id="PTHR12526">
    <property type="entry name" value="GLYCOSYLTRANSFERASE"/>
    <property type="match status" value="1"/>
</dbReference>
<evidence type="ECO:0000259" key="4">
    <source>
        <dbReference type="Pfam" id="PF13439"/>
    </source>
</evidence>
<dbReference type="EMBL" id="VHLL01000010">
    <property type="protein sequence ID" value="MCT8338198.1"/>
    <property type="molecule type" value="Genomic_DNA"/>
</dbReference>
<dbReference type="InterPro" id="IPR028098">
    <property type="entry name" value="Glyco_trans_4-like_N"/>
</dbReference>
<dbReference type="AlphaFoldDB" id="A0A9E4ZJ81"/>
<evidence type="ECO:0000256" key="2">
    <source>
        <dbReference type="ARBA" id="ARBA00022679"/>
    </source>
</evidence>
<dbReference type="Pfam" id="PF00534">
    <property type="entry name" value="Glycos_transf_1"/>
    <property type="match status" value="1"/>
</dbReference>
<dbReference type="SUPFAM" id="SSF53756">
    <property type="entry name" value="UDP-Glycosyltransferase/glycogen phosphorylase"/>
    <property type="match status" value="1"/>
</dbReference>
<keyword evidence="1" id="KW-0328">Glycosyltransferase</keyword>
<dbReference type="Gene3D" id="3.40.50.2000">
    <property type="entry name" value="Glycogen Phosphorylase B"/>
    <property type="match status" value="2"/>
</dbReference>
<dbReference type="CDD" id="cd03794">
    <property type="entry name" value="GT4_WbuB-like"/>
    <property type="match status" value="1"/>
</dbReference>
<organism evidence="5 6">
    <name type="scientific">Methanoculleus formosensis</name>
    <dbReference type="NCBI Taxonomy" id="2590886"/>
    <lineage>
        <taxon>Archaea</taxon>
        <taxon>Methanobacteriati</taxon>
        <taxon>Methanobacteriota</taxon>
        <taxon>Stenosarchaea group</taxon>
        <taxon>Methanomicrobia</taxon>
        <taxon>Methanomicrobiales</taxon>
        <taxon>Methanomicrobiaceae</taxon>
        <taxon>Methanoculleus</taxon>
    </lineage>
</organism>
<evidence type="ECO:0000313" key="6">
    <source>
        <dbReference type="Proteomes" id="UP001065682"/>
    </source>
</evidence>
<accession>A0A9E4ZJ81</accession>
<reference evidence="5" key="1">
    <citation type="submission" date="2019-06" db="EMBL/GenBank/DDBJ databases">
        <title>Methanoculleus strain from Tamsui River, Taipei, Taiwan.</title>
        <authorList>
            <person name="You Y.-T."/>
            <person name="Chen S.-C."/>
            <person name="Lai S.-J."/>
            <person name="Lee Y.-C."/>
            <person name="Lai M.-C."/>
        </authorList>
    </citation>
    <scope>NUCLEOTIDE SEQUENCE</scope>
    <source>
        <strain evidence="5">Afa-1</strain>
    </source>
</reference>
<dbReference type="Pfam" id="PF13439">
    <property type="entry name" value="Glyco_transf_4"/>
    <property type="match status" value="1"/>
</dbReference>
<evidence type="ECO:0000256" key="1">
    <source>
        <dbReference type="ARBA" id="ARBA00022676"/>
    </source>
</evidence>
<dbReference type="Proteomes" id="UP001065682">
    <property type="component" value="Unassembled WGS sequence"/>
</dbReference>
<keyword evidence="6" id="KW-1185">Reference proteome</keyword>
<dbReference type="PANTHER" id="PTHR12526:SF629">
    <property type="entry name" value="TEICHURONIC ACID BIOSYNTHESIS GLYCOSYLTRANSFERASE TUAH-RELATED"/>
    <property type="match status" value="1"/>
</dbReference>
<gene>
    <name evidence="5" type="ORF">FKB36_12040</name>
</gene>
<protein>
    <submittedName>
        <fullName evidence="5">Glycosyltransferase family 4 protein</fullName>
    </submittedName>
</protein>
<feature type="domain" description="Glycosyltransferase subfamily 4-like N-terminal" evidence="4">
    <location>
        <begin position="25"/>
        <end position="189"/>
    </location>
</feature>